<gene>
    <name evidence="2" type="ORF">EPJ80_01570</name>
</gene>
<keyword evidence="2" id="KW-0808">Transferase</keyword>
<dbReference type="CDD" id="cd00761">
    <property type="entry name" value="Glyco_tranf_GTA_type"/>
    <property type="match status" value="1"/>
</dbReference>
<sequence length="379" mass="45196">MSFDINRDLDIILITYNRINKLKEIVSDMLNYNSPIKNCCIKFLDNCSTDGTSKFLEELEKKYKNITHIRHKMNIGGNANIVRAFEYVSKKYFWILCDDDRLDFTYWEHIREALESNKYDLIQVYSDAKVTYGETQKNKLAKLILEIVFLPGAIYKSRNIINDVLYNSYINIYAYIPHMSLISKIVNDKKDIYFCPYDKNIVIQNSSEAGYSRGIKKYIHPFVKYMDLSIGFILSLQLFDDKKLRSKCLDIIRGYNGVSFQGYILNDLPYYWIRAGMYDNILPIYNICNDSQRKSFIELLLYIRNLIKTRESFKINNFHILYIYKINEESIFSFIGFSKTYYYKTFLKNEVKSLFRVIKCNRYIRFTFLFFINLTIKIN</sequence>
<dbReference type="GO" id="GO:0016740">
    <property type="term" value="F:transferase activity"/>
    <property type="evidence" value="ECO:0007669"/>
    <property type="project" value="UniProtKB-KW"/>
</dbReference>
<dbReference type="Pfam" id="PF00535">
    <property type="entry name" value="Glycos_transf_2"/>
    <property type="match status" value="1"/>
</dbReference>
<comment type="caution">
    <text evidence="2">The sequence shown here is derived from an EMBL/GenBank/DDBJ whole genome shotgun (WGS) entry which is preliminary data.</text>
</comment>
<organism evidence="2 3">
    <name type="scientific">Brachyspira aalborgi</name>
    <dbReference type="NCBI Taxonomy" id="29522"/>
    <lineage>
        <taxon>Bacteria</taxon>
        <taxon>Pseudomonadati</taxon>
        <taxon>Spirochaetota</taxon>
        <taxon>Spirochaetia</taxon>
        <taxon>Brachyspirales</taxon>
        <taxon>Brachyspiraceae</taxon>
        <taxon>Brachyspira</taxon>
    </lineage>
</organism>
<reference evidence="2 3" key="1">
    <citation type="journal article" date="1992" name="Lakartidningen">
        <title>[Penicillin V and not amoxicillin is the first choice preparation in acute otitis].</title>
        <authorList>
            <person name="Kamme C."/>
            <person name="Lundgren K."/>
            <person name="Prellner K."/>
        </authorList>
    </citation>
    <scope>NUCLEOTIDE SEQUENCE [LARGE SCALE GENOMIC DNA]</scope>
    <source>
        <strain evidence="2 3">W1</strain>
    </source>
</reference>
<dbReference type="RefSeq" id="WP_147757619.1">
    <property type="nucleotide sequence ID" value="NZ_SAXT01000001.1"/>
</dbReference>
<protein>
    <submittedName>
        <fullName evidence="2">Glycosyltransferase family 2 protein</fullName>
    </submittedName>
</protein>
<dbReference type="Proteomes" id="UP000325116">
    <property type="component" value="Unassembled WGS sequence"/>
</dbReference>
<feature type="domain" description="Glycosyltransferase 2-like" evidence="1">
    <location>
        <begin position="11"/>
        <end position="127"/>
    </location>
</feature>
<dbReference type="SUPFAM" id="SSF53448">
    <property type="entry name" value="Nucleotide-diphospho-sugar transferases"/>
    <property type="match status" value="1"/>
</dbReference>
<dbReference type="AlphaFoldDB" id="A0A5C8CKK4"/>
<dbReference type="Gene3D" id="3.90.550.10">
    <property type="entry name" value="Spore Coat Polysaccharide Biosynthesis Protein SpsA, Chain A"/>
    <property type="match status" value="1"/>
</dbReference>
<dbReference type="InterPro" id="IPR029044">
    <property type="entry name" value="Nucleotide-diphossugar_trans"/>
</dbReference>
<proteinExistence type="predicted"/>
<dbReference type="InterPro" id="IPR001173">
    <property type="entry name" value="Glyco_trans_2-like"/>
</dbReference>
<evidence type="ECO:0000259" key="1">
    <source>
        <dbReference type="Pfam" id="PF00535"/>
    </source>
</evidence>
<evidence type="ECO:0000313" key="2">
    <source>
        <dbReference type="EMBL" id="TXJ13456.1"/>
    </source>
</evidence>
<accession>A0A5C8CKK4</accession>
<evidence type="ECO:0000313" key="3">
    <source>
        <dbReference type="Proteomes" id="UP000325116"/>
    </source>
</evidence>
<name>A0A5C8CKK4_9SPIR</name>
<dbReference type="EMBL" id="SAXT01000001">
    <property type="protein sequence ID" value="TXJ13456.1"/>
    <property type="molecule type" value="Genomic_DNA"/>
</dbReference>